<dbReference type="Gene3D" id="3.60.70.12">
    <property type="entry name" value="L-amino peptidase D-ALA esterase/amidase"/>
    <property type="match status" value="1"/>
</dbReference>
<sequence>MTGSHWIDETGLLHVPIVMTNSFATGAGVQGVLEYCAREYNDKDTGLCDWFVIPVVTETFDGYLNDIGSFPIKPSRIIEGIEKANGDPVKEGNTGGGTGMVCAGYKGGTGSSSRIIPGKKLVDGKEIELTYTVAALVQANYGTKKDFRVGGIPIGRLMIEEEAKVLADRTDPEAIIKATENLRLQEAKEHKKDGSIIVIIATDAPLHPTQLQRLAKRATPGLARVGGIAHNSSGDIFLAFSTANEIQVGLKSNYDPWTATVPRSSEGFVDDWTINALFEATTDVVEESIYNAVCMAETMVGPQGRKVSAIDLKHLRKLVTKFT</sequence>
<name>A0A815V5W3_9BILA</name>
<dbReference type="SUPFAM" id="SSF56266">
    <property type="entry name" value="DmpA/ArgJ-like"/>
    <property type="match status" value="1"/>
</dbReference>
<dbReference type="Proteomes" id="UP000663829">
    <property type="component" value="Unassembled WGS sequence"/>
</dbReference>
<protein>
    <recommendedName>
        <fullName evidence="5">Aminopeptidase</fullName>
    </recommendedName>
</protein>
<reference evidence="2" key="1">
    <citation type="submission" date="2021-02" db="EMBL/GenBank/DDBJ databases">
        <authorList>
            <person name="Nowell W R."/>
        </authorList>
    </citation>
    <scope>NUCLEOTIDE SEQUENCE</scope>
</reference>
<proteinExistence type="inferred from homology"/>
<evidence type="ECO:0000313" key="2">
    <source>
        <dbReference type="EMBL" id="CAF1526433.1"/>
    </source>
</evidence>
<accession>A0A815V5W3</accession>
<dbReference type="InterPro" id="IPR016117">
    <property type="entry name" value="ArgJ-like_dom_sf"/>
</dbReference>
<organism evidence="2 4">
    <name type="scientific">Didymodactylos carnosus</name>
    <dbReference type="NCBI Taxonomy" id="1234261"/>
    <lineage>
        <taxon>Eukaryota</taxon>
        <taxon>Metazoa</taxon>
        <taxon>Spiralia</taxon>
        <taxon>Gnathifera</taxon>
        <taxon>Rotifera</taxon>
        <taxon>Eurotatoria</taxon>
        <taxon>Bdelloidea</taxon>
        <taxon>Philodinida</taxon>
        <taxon>Philodinidae</taxon>
        <taxon>Didymodactylos</taxon>
    </lineage>
</organism>
<evidence type="ECO:0000313" key="4">
    <source>
        <dbReference type="Proteomes" id="UP000663829"/>
    </source>
</evidence>
<evidence type="ECO:0000313" key="3">
    <source>
        <dbReference type="EMBL" id="CAF4385561.1"/>
    </source>
</evidence>
<keyword evidence="4" id="KW-1185">Reference proteome</keyword>
<dbReference type="OrthoDB" id="2107894at2759"/>
<dbReference type="Proteomes" id="UP000681722">
    <property type="component" value="Unassembled WGS sequence"/>
</dbReference>
<dbReference type="PANTHER" id="PTHR36512">
    <property type="entry name" value="D-AMINOPEPTIDASE"/>
    <property type="match status" value="1"/>
</dbReference>
<dbReference type="EMBL" id="CAJOBC010089911">
    <property type="protein sequence ID" value="CAF4385561.1"/>
    <property type="molecule type" value="Genomic_DNA"/>
</dbReference>
<dbReference type="AlphaFoldDB" id="A0A815V5W3"/>
<comment type="similarity">
    <text evidence="1">Belongs to the peptidase S58 family.</text>
</comment>
<dbReference type="EMBL" id="CAJNOQ010024338">
    <property type="protein sequence ID" value="CAF1526433.1"/>
    <property type="molecule type" value="Genomic_DNA"/>
</dbReference>
<dbReference type="PANTHER" id="PTHR36512:SF3">
    <property type="entry name" value="BLR5678 PROTEIN"/>
    <property type="match status" value="1"/>
</dbReference>
<dbReference type="Pfam" id="PF03576">
    <property type="entry name" value="Peptidase_S58"/>
    <property type="match status" value="1"/>
</dbReference>
<gene>
    <name evidence="2" type="ORF">GPM918_LOCUS37806</name>
    <name evidence="3" type="ORF">SRO942_LOCUS38591</name>
</gene>
<comment type="caution">
    <text evidence="2">The sequence shown here is derived from an EMBL/GenBank/DDBJ whole genome shotgun (WGS) entry which is preliminary data.</text>
</comment>
<evidence type="ECO:0000256" key="1">
    <source>
        <dbReference type="ARBA" id="ARBA00007068"/>
    </source>
</evidence>
<evidence type="ECO:0008006" key="5">
    <source>
        <dbReference type="Google" id="ProtNLM"/>
    </source>
</evidence>
<dbReference type="InterPro" id="IPR005321">
    <property type="entry name" value="Peptidase_S58_DmpA"/>
</dbReference>
<dbReference type="GO" id="GO:0004177">
    <property type="term" value="F:aminopeptidase activity"/>
    <property type="evidence" value="ECO:0007669"/>
    <property type="project" value="TreeGrafter"/>
</dbReference>